<dbReference type="GO" id="GO:0009103">
    <property type="term" value="P:lipopolysaccharide biosynthetic process"/>
    <property type="evidence" value="ECO:0007669"/>
    <property type="project" value="UniProtKB-ARBA"/>
</dbReference>
<keyword evidence="2" id="KW-1003">Cell membrane</keyword>
<dbReference type="Pfam" id="PF13231">
    <property type="entry name" value="PMT_2"/>
    <property type="match status" value="1"/>
</dbReference>
<evidence type="ECO:0000256" key="6">
    <source>
        <dbReference type="ARBA" id="ARBA00022989"/>
    </source>
</evidence>
<evidence type="ECO:0000256" key="5">
    <source>
        <dbReference type="ARBA" id="ARBA00022692"/>
    </source>
</evidence>
<keyword evidence="6 8" id="KW-1133">Transmembrane helix</keyword>
<dbReference type="InterPro" id="IPR050297">
    <property type="entry name" value="LipidA_mod_glycosyltrf_83"/>
</dbReference>
<dbReference type="GO" id="GO:0005886">
    <property type="term" value="C:plasma membrane"/>
    <property type="evidence" value="ECO:0007669"/>
    <property type="project" value="UniProtKB-SubCell"/>
</dbReference>
<keyword evidence="7 8" id="KW-0472">Membrane</keyword>
<feature type="domain" description="Glycosyltransferase RgtA/B/C/D-like" evidence="9">
    <location>
        <begin position="58"/>
        <end position="217"/>
    </location>
</feature>
<reference evidence="10 11" key="1">
    <citation type="submission" date="2018-12" db="EMBL/GenBank/DDBJ databases">
        <title>Genome Sequence of Candidatus Viridilinea halotolerans isolated from saline sulfide-rich spring.</title>
        <authorList>
            <person name="Grouzdev D.S."/>
            <person name="Burganskaya E.I."/>
            <person name="Krutkina M.S."/>
            <person name="Sukhacheva M.V."/>
            <person name="Gorlenko V.M."/>
        </authorList>
    </citation>
    <scope>NUCLEOTIDE SEQUENCE [LARGE SCALE GENOMIC DNA]</scope>
    <source>
        <strain evidence="10">Chok-6</strain>
    </source>
</reference>
<feature type="transmembrane region" description="Helical" evidence="8">
    <location>
        <begin position="347"/>
        <end position="367"/>
    </location>
</feature>
<feature type="transmembrane region" description="Helical" evidence="8">
    <location>
        <begin position="204"/>
        <end position="224"/>
    </location>
</feature>
<comment type="caution">
    <text evidence="10">The sequence shown here is derived from an EMBL/GenBank/DDBJ whole genome shotgun (WGS) entry which is preliminary data.</text>
</comment>
<evidence type="ECO:0000256" key="7">
    <source>
        <dbReference type="ARBA" id="ARBA00023136"/>
    </source>
</evidence>
<dbReference type="GO" id="GO:0016763">
    <property type="term" value="F:pentosyltransferase activity"/>
    <property type="evidence" value="ECO:0007669"/>
    <property type="project" value="TreeGrafter"/>
</dbReference>
<comment type="subcellular location">
    <subcellularLocation>
        <location evidence="1">Cell membrane</location>
        <topology evidence="1">Multi-pass membrane protein</topology>
    </subcellularLocation>
</comment>
<feature type="transmembrane region" description="Helical" evidence="8">
    <location>
        <begin position="312"/>
        <end position="335"/>
    </location>
</feature>
<proteinExistence type="predicted"/>
<dbReference type="AlphaFoldDB" id="A0A426TUH7"/>
<sequence length="507" mass="57464">MIPHRLILLLLIAASIALQWSVRAAGFEALSADDFGRVVVAAMWARNPQIIWHGVWLPLHTYVVGGLLMLHGDMLWMPRLVNTLCGIASLGLIYALAWSLFGRSSVALLSVCLLLLNPAFVWLSLTTLTELQYATCVLAAMLGFALYMQRGTVRPLYLGAIALALASAIRFEAWVLIALWAVALAMQSVWRFRRGMAILAREQVAALGVLVCFPTLWLWGNYWITGDALHFLVVNTSFDRKFYGSERIYSAYTDTLYNLDPISSMLALIALPSMLAVYHRIAAVRIYAWLVIGSFLAYIGLRGGYVQPTGNYIRYLAPFLFFAYPAVAWFVVAIIDQLPKQWSRYGVLMFFLIILIMMQIPANFRFINDPSVDGLRVGLQLQELRNSEPTDLKKPVLIELNYWQYLAIHVATSDLNYIVYDRQLDFELRNNSKTMLDLPILVQCLHEHQIEYVVFRDPELQSMLVQLGGVEEVAMVQAYRIYQLDQEKLPPFVPTHTHCELPIGTGY</sequence>
<keyword evidence="5 8" id="KW-0812">Transmembrane</keyword>
<evidence type="ECO:0000256" key="2">
    <source>
        <dbReference type="ARBA" id="ARBA00022475"/>
    </source>
</evidence>
<evidence type="ECO:0000256" key="8">
    <source>
        <dbReference type="SAM" id="Phobius"/>
    </source>
</evidence>
<dbReference type="PANTHER" id="PTHR33908">
    <property type="entry name" value="MANNOSYLTRANSFERASE YKCB-RELATED"/>
    <property type="match status" value="1"/>
</dbReference>
<evidence type="ECO:0000259" key="9">
    <source>
        <dbReference type="Pfam" id="PF13231"/>
    </source>
</evidence>
<feature type="transmembrane region" description="Helical" evidence="8">
    <location>
        <begin position="107"/>
        <end position="125"/>
    </location>
</feature>
<dbReference type="InterPro" id="IPR038731">
    <property type="entry name" value="RgtA/B/C-like"/>
</dbReference>
<evidence type="ECO:0000313" key="11">
    <source>
        <dbReference type="Proteomes" id="UP000280307"/>
    </source>
</evidence>
<keyword evidence="4" id="KW-0808">Transferase</keyword>
<accession>A0A426TUH7</accession>
<evidence type="ECO:0000313" key="10">
    <source>
        <dbReference type="EMBL" id="RRR68847.1"/>
    </source>
</evidence>
<organism evidence="10 11">
    <name type="scientific">Candidatus Viridilinea halotolerans</name>
    <dbReference type="NCBI Taxonomy" id="2491704"/>
    <lineage>
        <taxon>Bacteria</taxon>
        <taxon>Bacillati</taxon>
        <taxon>Chloroflexota</taxon>
        <taxon>Chloroflexia</taxon>
        <taxon>Chloroflexales</taxon>
        <taxon>Chloroflexineae</taxon>
        <taxon>Oscillochloridaceae</taxon>
        <taxon>Candidatus Viridilinea</taxon>
    </lineage>
</organism>
<name>A0A426TUH7_9CHLR</name>
<feature type="transmembrane region" description="Helical" evidence="8">
    <location>
        <begin position="80"/>
        <end position="101"/>
    </location>
</feature>
<protein>
    <recommendedName>
        <fullName evidence="9">Glycosyltransferase RgtA/B/C/D-like domain-containing protein</fullName>
    </recommendedName>
</protein>
<feature type="transmembrane region" description="Helical" evidence="8">
    <location>
        <begin position="286"/>
        <end position="306"/>
    </location>
</feature>
<keyword evidence="3" id="KW-0328">Glycosyltransferase</keyword>
<evidence type="ECO:0000256" key="4">
    <source>
        <dbReference type="ARBA" id="ARBA00022679"/>
    </source>
</evidence>
<dbReference type="PANTHER" id="PTHR33908:SF11">
    <property type="entry name" value="MEMBRANE PROTEIN"/>
    <property type="match status" value="1"/>
</dbReference>
<evidence type="ECO:0000256" key="1">
    <source>
        <dbReference type="ARBA" id="ARBA00004651"/>
    </source>
</evidence>
<gene>
    <name evidence="10" type="ORF">EI684_16950</name>
</gene>
<feature type="transmembrane region" description="Helical" evidence="8">
    <location>
        <begin position="156"/>
        <end position="183"/>
    </location>
</feature>
<dbReference type="EMBL" id="RSAS01000690">
    <property type="protein sequence ID" value="RRR68847.1"/>
    <property type="molecule type" value="Genomic_DNA"/>
</dbReference>
<feature type="transmembrane region" description="Helical" evidence="8">
    <location>
        <begin position="50"/>
        <end position="68"/>
    </location>
</feature>
<dbReference type="Proteomes" id="UP000280307">
    <property type="component" value="Unassembled WGS sequence"/>
</dbReference>
<feature type="transmembrane region" description="Helical" evidence="8">
    <location>
        <begin position="132"/>
        <end position="150"/>
    </location>
</feature>
<evidence type="ECO:0000256" key="3">
    <source>
        <dbReference type="ARBA" id="ARBA00022676"/>
    </source>
</evidence>